<protein>
    <submittedName>
        <fullName evidence="3">Gamma-glutamylputrescine oxidoreductase</fullName>
        <ecNumber evidence="3">1.4.3.-</ecNumber>
    </submittedName>
</protein>
<organism evidence="3 4">
    <name type="scientific">Maliponia aquimaris</name>
    <dbReference type="NCBI Taxonomy" id="1673631"/>
    <lineage>
        <taxon>Bacteria</taxon>
        <taxon>Pseudomonadati</taxon>
        <taxon>Pseudomonadota</taxon>
        <taxon>Alphaproteobacteria</taxon>
        <taxon>Rhodobacterales</taxon>
        <taxon>Paracoccaceae</taxon>
        <taxon>Maliponia</taxon>
    </lineage>
</organism>
<dbReference type="PANTHER" id="PTHR13847:SF281">
    <property type="entry name" value="FAD DEPENDENT OXIDOREDUCTASE DOMAIN-CONTAINING PROTEIN"/>
    <property type="match status" value="1"/>
</dbReference>
<dbReference type="GO" id="GO:0016491">
    <property type="term" value="F:oxidoreductase activity"/>
    <property type="evidence" value="ECO:0007669"/>
    <property type="project" value="UniProtKB-KW"/>
</dbReference>
<dbReference type="GO" id="GO:0005737">
    <property type="term" value="C:cytoplasm"/>
    <property type="evidence" value="ECO:0007669"/>
    <property type="project" value="TreeGrafter"/>
</dbReference>
<dbReference type="RefSeq" id="WP_094020830.1">
    <property type="nucleotide sequence ID" value="NZ_FXYF01000004.1"/>
</dbReference>
<dbReference type="PANTHER" id="PTHR13847">
    <property type="entry name" value="SARCOSINE DEHYDROGENASE-RELATED"/>
    <property type="match status" value="1"/>
</dbReference>
<reference evidence="3 4" key="1">
    <citation type="submission" date="2017-05" db="EMBL/GenBank/DDBJ databases">
        <authorList>
            <person name="Song R."/>
            <person name="Chenine A.L."/>
            <person name="Ruprecht R.M."/>
        </authorList>
    </citation>
    <scope>NUCLEOTIDE SEQUENCE [LARGE SCALE GENOMIC DNA]</scope>
    <source>
        <strain evidence="3 4">CECT 8898</strain>
    </source>
</reference>
<dbReference type="InterPro" id="IPR006076">
    <property type="entry name" value="FAD-dep_OxRdtase"/>
</dbReference>
<accession>A0A238K9A7</accession>
<keyword evidence="1 3" id="KW-0560">Oxidoreductase</keyword>
<dbReference type="SUPFAM" id="SSF51905">
    <property type="entry name" value="FAD/NAD(P)-binding domain"/>
    <property type="match status" value="1"/>
</dbReference>
<gene>
    <name evidence="3" type="primary">puuB_2</name>
    <name evidence="3" type="ORF">MAA8898_02018</name>
</gene>
<dbReference type="OrthoDB" id="9806601at2"/>
<evidence type="ECO:0000313" key="3">
    <source>
        <dbReference type="EMBL" id="SMX39439.1"/>
    </source>
</evidence>
<keyword evidence="4" id="KW-1185">Reference proteome</keyword>
<feature type="domain" description="FAD dependent oxidoreductase" evidence="2">
    <location>
        <begin position="37"/>
        <end position="397"/>
    </location>
</feature>
<name>A0A238K9A7_9RHOB</name>
<dbReference type="EC" id="1.4.3.-" evidence="3"/>
<dbReference type="Proteomes" id="UP000207598">
    <property type="component" value="Unassembled WGS sequence"/>
</dbReference>
<dbReference type="Gene3D" id="3.50.50.60">
    <property type="entry name" value="FAD/NAD(P)-binding domain"/>
    <property type="match status" value="1"/>
</dbReference>
<evidence type="ECO:0000313" key="4">
    <source>
        <dbReference type="Proteomes" id="UP000207598"/>
    </source>
</evidence>
<dbReference type="AlphaFoldDB" id="A0A238K9A7"/>
<dbReference type="InterPro" id="IPR036188">
    <property type="entry name" value="FAD/NAD-bd_sf"/>
</dbReference>
<evidence type="ECO:0000259" key="2">
    <source>
        <dbReference type="Pfam" id="PF01266"/>
    </source>
</evidence>
<dbReference type="EMBL" id="FXYF01000004">
    <property type="protein sequence ID" value="SMX39439.1"/>
    <property type="molecule type" value="Genomic_DNA"/>
</dbReference>
<evidence type="ECO:0000256" key="1">
    <source>
        <dbReference type="ARBA" id="ARBA00023002"/>
    </source>
</evidence>
<dbReference type="Pfam" id="PF01266">
    <property type="entry name" value="DAO"/>
    <property type="match status" value="1"/>
</dbReference>
<sequence>MTRLFEPPAYGPQGACFWADTVAPGDWPRLDGDVTTDVAIIGGGFTGLNAARTLARAGASVVVLEADHPGWGASGRNGGFCCLGGAKASDAMLERRFGAGAARAWAATEQAAVAHVSGLIDRHGWDVDRHSQGETLLAHTPRKFAALKASAPVLSSELGVTVELHTKDELPALGLGGPWHGAMTVPVGFALNPRKYHAGLARTAQTAGARLMAHSPVTALERLAAGWRLRTPGGTVTANRIVLATNGYSHEDLPPWMRARTLPAQSTVIVTRPLSQDEQRAAGWWSSQMAYDTRFLLHYFRLLPDGRFLFGMRGGLYATETAQARISRRIHANFNRLFPAWRDVEITHEWSGLVCLMRTLTPFVGAVPGHAGLFAALGYHGNGVAMGSYAGHLVAQRMLGRAPEGPAPEWLASEPPRFPLGRYRRLLLAPAYAVAEALDL</sequence>
<dbReference type="Gene3D" id="3.30.9.10">
    <property type="entry name" value="D-Amino Acid Oxidase, subunit A, domain 2"/>
    <property type="match status" value="1"/>
</dbReference>
<proteinExistence type="predicted"/>